<name>A0ACA9L0L5_9GLOM</name>
<evidence type="ECO:0000313" key="1">
    <source>
        <dbReference type="EMBL" id="CAG8500460.1"/>
    </source>
</evidence>
<accession>A0ACA9L0L5</accession>
<protein>
    <submittedName>
        <fullName evidence="1">7214_t:CDS:1</fullName>
    </submittedName>
</protein>
<sequence length="306" mass="35261">MGKVHSKPSKPRHQKSKSLPKPEIKDQDVQKYMTRRKYSASYVLPVDDDEIDRMTLQHYIFQNIWKNNFSSPVESLLERGGAKVLDIGCGPGVFVLELASKYPKSQFTGCDIVANYPIQIKPENSTFVRANVVERLPFDDNTFDFVYMRFMMFALMTKEWPYAISEMVRVTKPGGWIEVMERDILWFNEGEVIRNWRTKIVDGLKAANGIDLIISPHLPNYLAANKSLSKISKDERIEPLGAWGGILGKSYAQIIMWGAKNLSEVVNNIKFQEGDYEKLVEIAMDELDKNHAFDKSYRFWAMKTSR</sequence>
<comment type="caution">
    <text evidence="1">The sequence shown here is derived from an EMBL/GenBank/DDBJ whole genome shotgun (WGS) entry which is preliminary data.</text>
</comment>
<proteinExistence type="predicted"/>
<keyword evidence="2" id="KW-1185">Reference proteome</keyword>
<organism evidence="1 2">
    <name type="scientific">Scutellospora calospora</name>
    <dbReference type="NCBI Taxonomy" id="85575"/>
    <lineage>
        <taxon>Eukaryota</taxon>
        <taxon>Fungi</taxon>
        <taxon>Fungi incertae sedis</taxon>
        <taxon>Mucoromycota</taxon>
        <taxon>Glomeromycotina</taxon>
        <taxon>Glomeromycetes</taxon>
        <taxon>Diversisporales</taxon>
        <taxon>Gigasporaceae</taxon>
        <taxon>Scutellospora</taxon>
    </lineage>
</organism>
<reference evidence="1" key="1">
    <citation type="submission" date="2021-06" db="EMBL/GenBank/DDBJ databases">
        <authorList>
            <person name="Kallberg Y."/>
            <person name="Tangrot J."/>
            <person name="Rosling A."/>
        </authorList>
    </citation>
    <scope>NUCLEOTIDE SEQUENCE</scope>
    <source>
        <strain evidence="1">AU212A</strain>
    </source>
</reference>
<gene>
    <name evidence="1" type="ORF">SCALOS_LOCUS3218</name>
</gene>
<evidence type="ECO:0000313" key="2">
    <source>
        <dbReference type="Proteomes" id="UP000789860"/>
    </source>
</evidence>
<dbReference type="EMBL" id="CAJVPM010003369">
    <property type="protein sequence ID" value="CAG8500460.1"/>
    <property type="molecule type" value="Genomic_DNA"/>
</dbReference>
<dbReference type="Proteomes" id="UP000789860">
    <property type="component" value="Unassembled WGS sequence"/>
</dbReference>